<dbReference type="InterPro" id="IPR029016">
    <property type="entry name" value="GAF-like_dom_sf"/>
</dbReference>
<dbReference type="InterPro" id="IPR052016">
    <property type="entry name" value="Bact_Sigma-Reg"/>
</dbReference>
<protein>
    <submittedName>
        <fullName evidence="4">Phosphoserine phosphatase RsbU</fullName>
        <ecNumber evidence="4">3.1.3.3</ecNumber>
    </submittedName>
</protein>
<dbReference type="Pfam" id="PF07228">
    <property type="entry name" value="SpoIIE"/>
    <property type="match status" value="1"/>
</dbReference>
<keyword evidence="1 4" id="KW-0378">Hydrolase</keyword>
<feature type="domain" description="PPM-type phosphatase" evidence="3">
    <location>
        <begin position="221"/>
        <end position="442"/>
    </location>
</feature>
<evidence type="ECO:0000313" key="5">
    <source>
        <dbReference type="Proteomes" id="UP000317318"/>
    </source>
</evidence>
<sequence length="446" mass="47472">MASPRLPTVPPRAPQRRDGRANSESGGGDSRDCNARIIETLLRLNETAGRSDDVGSSITEQLRLLLSLTGFDAAGFWLLDVEEQSLRLRIAEPQGLFETVPQPVRRVTEATYDSSALLNGIVSLNDAADQSCVSWLTPNSEAALCIPVTGRRGPLGTVWAFGSSRPPCSIPEMRTIRAIANQIGLTLERTAVDVESESNRVSRKDLESAATVEPVQNELQSFSLAGLRAASRTSAARYLSGDLCEVLSLSDRRTLFIIADACGHGATAGMVRAALRGALYAAIDTAADRMMSASTITDLLNRVVHGVTQPHQFITAVVGIFDPETGRLQYTNAGHPPPLLFRSGKLIPFESHGLVLGLTDSMAYASDEIDIQAGDVIAAFTDGITEAASDGSPMFGVAGISKAIIDCGSSEPESIVKAVWDASIRHQGGAIDDDCTMLAMRFNASE</sequence>
<organism evidence="4 5">
    <name type="scientific">Stratiformator vulcanicus</name>
    <dbReference type="NCBI Taxonomy" id="2527980"/>
    <lineage>
        <taxon>Bacteria</taxon>
        <taxon>Pseudomonadati</taxon>
        <taxon>Planctomycetota</taxon>
        <taxon>Planctomycetia</taxon>
        <taxon>Planctomycetales</taxon>
        <taxon>Planctomycetaceae</taxon>
        <taxon>Stratiformator</taxon>
    </lineage>
</organism>
<accession>A0A517R2F7</accession>
<dbReference type="KEGG" id="svp:Pan189_24290"/>
<dbReference type="InterPro" id="IPR036457">
    <property type="entry name" value="PPM-type-like_dom_sf"/>
</dbReference>
<evidence type="ECO:0000256" key="1">
    <source>
        <dbReference type="ARBA" id="ARBA00022801"/>
    </source>
</evidence>
<evidence type="ECO:0000313" key="4">
    <source>
        <dbReference type="EMBL" id="QDT38044.1"/>
    </source>
</evidence>
<name>A0A517R2F7_9PLAN</name>
<dbReference type="InterPro" id="IPR001932">
    <property type="entry name" value="PPM-type_phosphatase-like_dom"/>
</dbReference>
<dbReference type="EMBL" id="CP036268">
    <property type="protein sequence ID" value="QDT38044.1"/>
    <property type="molecule type" value="Genomic_DNA"/>
</dbReference>
<reference evidence="4 5" key="1">
    <citation type="submission" date="2019-02" db="EMBL/GenBank/DDBJ databases">
        <title>Deep-cultivation of Planctomycetes and their phenomic and genomic characterization uncovers novel biology.</title>
        <authorList>
            <person name="Wiegand S."/>
            <person name="Jogler M."/>
            <person name="Boedeker C."/>
            <person name="Pinto D."/>
            <person name="Vollmers J."/>
            <person name="Rivas-Marin E."/>
            <person name="Kohn T."/>
            <person name="Peeters S.H."/>
            <person name="Heuer A."/>
            <person name="Rast P."/>
            <person name="Oberbeckmann S."/>
            <person name="Bunk B."/>
            <person name="Jeske O."/>
            <person name="Meyerdierks A."/>
            <person name="Storesund J.E."/>
            <person name="Kallscheuer N."/>
            <person name="Luecker S."/>
            <person name="Lage O.M."/>
            <person name="Pohl T."/>
            <person name="Merkel B.J."/>
            <person name="Hornburger P."/>
            <person name="Mueller R.-W."/>
            <person name="Bruemmer F."/>
            <person name="Labrenz M."/>
            <person name="Spormann A.M."/>
            <person name="Op den Camp H."/>
            <person name="Overmann J."/>
            <person name="Amann R."/>
            <person name="Jetten M.S.M."/>
            <person name="Mascher T."/>
            <person name="Medema M.H."/>
            <person name="Devos D.P."/>
            <person name="Kaster A.-K."/>
            <person name="Ovreas L."/>
            <person name="Rohde M."/>
            <person name="Galperin M.Y."/>
            <person name="Jogler C."/>
        </authorList>
    </citation>
    <scope>NUCLEOTIDE SEQUENCE [LARGE SCALE GENOMIC DNA]</scope>
    <source>
        <strain evidence="4 5">Pan189</strain>
    </source>
</reference>
<dbReference type="AlphaFoldDB" id="A0A517R2F7"/>
<dbReference type="EC" id="3.1.3.3" evidence="4"/>
<dbReference type="Gene3D" id="3.30.450.40">
    <property type="match status" value="1"/>
</dbReference>
<evidence type="ECO:0000259" key="3">
    <source>
        <dbReference type="PROSITE" id="PS51746"/>
    </source>
</evidence>
<dbReference type="OrthoDB" id="207912at2"/>
<keyword evidence="5" id="KW-1185">Reference proteome</keyword>
<dbReference type="RefSeq" id="WP_145364104.1">
    <property type="nucleotide sequence ID" value="NZ_CP036268.1"/>
</dbReference>
<dbReference type="SMART" id="SM00331">
    <property type="entry name" value="PP2C_SIG"/>
    <property type="match status" value="1"/>
</dbReference>
<proteinExistence type="predicted"/>
<dbReference type="Gene3D" id="3.60.40.10">
    <property type="entry name" value="PPM-type phosphatase domain"/>
    <property type="match status" value="1"/>
</dbReference>
<dbReference type="PANTHER" id="PTHR43156">
    <property type="entry name" value="STAGE II SPORULATION PROTEIN E-RELATED"/>
    <property type="match status" value="1"/>
</dbReference>
<dbReference type="GO" id="GO:0016791">
    <property type="term" value="F:phosphatase activity"/>
    <property type="evidence" value="ECO:0007669"/>
    <property type="project" value="TreeGrafter"/>
</dbReference>
<feature type="region of interest" description="Disordered" evidence="2">
    <location>
        <begin position="1"/>
        <end position="32"/>
    </location>
</feature>
<gene>
    <name evidence="4" type="primary">rsbU_1</name>
    <name evidence="4" type="ORF">Pan189_24290</name>
</gene>
<dbReference type="PROSITE" id="PS51746">
    <property type="entry name" value="PPM_2"/>
    <property type="match status" value="1"/>
</dbReference>
<dbReference type="PANTHER" id="PTHR43156:SF2">
    <property type="entry name" value="STAGE II SPORULATION PROTEIN E"/>
    <property type="match status" value="1"/>
</dbReference>
<dbReference type="SUPFAM" id="SSF81606">
    <property type="entry name" value="PP2C-like"/>
    <property type="match status" value="1"/>
</dbReference>
<dbReference type="Proteomes" id="UP000317318">
    <property type="component" value="Chromosome"/>
</dbReference>
<evidence type="ECO:0000256" key="2">
    <source>
        <dbReference type="SAM" id="MobiDB-lite"/>
    </source>
</evidence>
<dbReference type="SUPFAM" id="SSF55781">
    <property type="entry name" value="GAF domain-like"/>
    <property type="match status" value="1"/>
</dbReference>